<dbReference type="Gene3D" id="3.90.550.10">
    <property type="entry name" value="Spore Coat Polysaccharide Biosynthesis Protein SpsA, Chain A"/>
    <property type="match status" value="1"/>
</dbReference>
<dbReference type="EMBL" id="CP036280">
    <property type="protein sequence ID" value="QDU70579.1"/>
    <property type="molecule type" value="Genomic_DNA"/>
</dbReference>
<dbReference type="Proteomes" id="UP000320386">
    <property type="component" value="Chromosome"/>
</dbReference>
<evidence type="ECO:0000256" key="1">
    <source>
        <dbReference type="SAM" id="Phobius"/>
    </source>
</evidence>
<dbReference type="InterPro" id="IPR029044">
    <property type="entry name" value="Nucleotide-diphossugar_trans"/>
</dbReference>
<dbReference type="SUPFAM" id="SSF53448">
    <property type="entry name" value="Nucleotide-diphospho-sugar transferases"/>
    <property type="match status" value="1"/>
</dbReference>
<keyword evidence="1" id="KW-0472">Membrane</keyword>
<name>A0A518BUB8_9BACT</name>
<dbReference type="InterPro" id="IPR001173">
    <property type="entry name" value="Glyco_trans_2-like"/>
</dbReference>
<proteinExistence type="predicted"/>
<protein>
    <submittedName>
        <fullName evidence="3">Undecaprenyl-phosphate 4-deoxy-4-formamido-L-arabinose transferase</fullName>
        <ecNumber evidence="3">2.4.2.53</ecNumber>
    </submittedName>
</protein>
<dbReference type="RefSeq" id="WP_236254581.1">
    <property type="nucleotide sequence ID" value="NZ_CP036280.1"/>
</dbReference>
<keyword evidence="1" id="KW-1133">Transmembrane helix</keyword>
<keyword evidence="3" id="KW-0328">Glycosyltransferase</keyword>
<dbReference type="CDD" id="cd04179">
    <property type="entry name" value="DPM_DPG-synthase_like"/>
    <property type="match status" value="1"/>
</dbReference>
<organism evidence="3 4">
    <name type="scientific">Mucisphaera calidilacus</name>
    <dbReference type="NCBI Taxonomy" id="2527982"/>
    <lineage>
        <taxon>Bacteria</taxon>
        <taxon>Pseudomonadati</taxon>
        <taxon>Planctomycetota</taxon>
        <taxon>Phycisphaerae</taxon>
        <taxon>Phycisphaerales</taxon>
        <taxon>Phycisphaeraceae</taxon>
        <taxon>Mucisphaera</taxon>
    </lineage>
</organism>
<dbReference type="EC" id="2.4.2.53" evidence="3"/>
<feature type="transmembrane region" description="Helical" evidence="1">
    <location>
        <begin position="359"/>
        <end position="378"/>
    </location>
</feature>
<feature type="transmembrane region" description="Helical" evidence="1">
    <location>
        <begin position="314"/>
        <end position="339"/>
    </location>
</feature>
<keyword evidence="4" id="KW-1185">Reference proteome</keyword>
<dbReference type="InterPro" id="IPR050256">
    <property type="entry name" value="Glycosyltransferase_2"/>
</dbReference>
<gene>
    <name evidence="3" type="primary">arnC_1</name>
    <name evidence="3" type="ORF">Pan265_04070</name>
</gene>
<feature type="transmembrane region" description="Helical" evidence="1">
    <location>
        <begin position="238"/>
        <end position="258"/>
    </location>
</feature>
<sequence length="407" mass="45691">MKLEIVIPALNEQQSIRSIIERCLDARERIIAESPVTEVSVTVTSDGSTDDTVPIAREYQDRINLIVFEKNRGYGAAIMAGWNASDAQLLAFLDADGTCDPLFFIKLCNALDQQQADIALGCRINPQSRMPLTRRIGNFGFAMIMSLFSLSRIKDTASGMRVVRRQCLPKLMPLPDGLHFTPAMSSRAILARDLRIIECDMPYSEREGESKLKVVRDGIRFLHVIVTNALLHRPSRPLGLIATACFLLAWIMMIYPIYNYTQTGTVLEWMIYRFIAADLLASTAILLWCGGYLGRKAVDIALSDNPARDKHLGVFGWLMTSNWFWVITAACLAIGTLLVGEALLNYLATGEVHEHWSRFIVMAFFVWIAVVLLITRSLDYSLSLLADRLQYLRNPRTTAAEPDVQRA</sequence>
<evidence type="ECO:0000313" key="3">
    <source>
        <dbReference type="EMBL" id="QDU70579.1"/>
    </source>
</evidence>
<evidence type="ECO:0000259" key="2">
    <source>
        <dbReference type="Pfam" id="PF00535"/>
    </source>
</evidence>
<keyword evidence="3" id="KW-0808">Transferase</keyword>
<dbReference type="Pfam" id="PF00535">
    <property type="entry name" value="Glycos_transf_2"/>
    <property type="match status" value="1"/>
</dbReference>
<dbReference type="KEGG" id="mcad:Pan265_04070"/>
<accession>A0A518BUB8</accession>
<dbReference type="GO" id="GO:0099621">
    <property type="term" value="F:undecaprenyl-phosphate 4-deoxy-4-formamido-L-arabinose transferase activity"/>
    <property type="evidence" value="ECO:0007669"/>
    <property type="project" value="UniProtKB-EC"/>
</dbReference>
<feature type="transmembrane region" description="Helical" evidence="1">
    <location>
        <begin position="270"/>
        <end position="293"/>
    </location>
</feature>
<keyword evidence="1" id="KW-0812">Transmembrane</keyword>
<evidence type="ECO:0000313" key="4">
    <source>
        <dbReference type="Proteomes" id="UP000320386"/>
    </source>
</evidence>
<dbReference type="PANTHER" id="PTHR48090">
    <property type="entry name" value="UNDECAPRENYL-PHOSPHATE 4-DEOXY-4-FORMAMIDO-L-ARABINOSE TRANSFERASE-RELATED"/>
    <property type="match status" value="1"/>
</dbReference>
<reference evidence="3 4" key="1">
    <citation type="submission" date="2019-02" db="EMBL/GenBank/DDBJ databases">
        <title>Deep-cultivation of Planctomycetes and their phenomic and genomic characterization uncovers novel biology.</title>
        <authorList>
            <person name="Wiegand S."/>
            <person name="Jogler M."/>
            <person name="Boedeker C."/>
            <person name="Pinto D."/>
            <person name="Vollmers J."/>
            <person name="Rivas-Marin E."/>
            <person name="Kohn T."/>
            <person name="Peeters S.H."/>
            <person name="Heuer A."/>
            <person name="Rast P."/>
            <person name="Oberbeckmann S."/>
            <person name="Bunk B."/>
            <person name="Jeske O."/>
            <person name="Meyerdierks A."/>
            <person name="Storesund J.E."/>
            <person name="Kallscheuer N."/>
            <person name="Luecker S."/>
            <person name="Lage O.M."/>
            <person name="Pohl T."/>
            <person name="Merkel B.J."/>
            <person name="Hornburger P."/>
            <person name="Mueller R.-W."/>
            <person name="Bruemmer F."/>
            <person name="Labrenz M."/>
            <person name="Spormann A.M."/>
            <person name="Op den Camp H."/>
            <person name="Overmann J."/>
            <person name="Amann R."/>
            <person name="Jetten M.S.M."/>
            <person name="Mascher T."/>
            <person name="Medema M.H."/>
            <person name="Devos D.P."/>
            <person name="Kaster A.-K."/>
            <person name="Ovreas L."/>
            <person name="Rohde M."/>
            <person name="Galperin M.Y."/>
            <person name="Jogler C."/>
        </authorList>
    </citation>
    <scope>NUCLEOTIDE SEQUENCE [LARGE SCALE GENOMIC DNA]</scope>
    <source>
        <strain evidence="3 4">Pan265</strain>
    </source>
</reference>
<dbReference type="AlphaFoldDB" id="A0A518BUB8"/>
<dbReference type="PANTHER" id="PTHR48090:SF6">
    <property type="entry name" value="SLR5056 PROTEIN"/>
    <property type="match status" value="1"/>
</dbReference>
<feature type="domain" description="Glycosyltransferase 2-like" evidence="2">
    <location>
        <begin position="5"/>
        <end position="167"/>
    </location>
</feature>